<comment type="caution">
    <text evidence="2">The sequence shown here is derived from an EMBL/GenBank/DDBJ whole genome shotgun (WGS) entry which is preliminary data.</text>
</comment>
<organism evidence="2 3">
    <name type="scientific">Lachnellula occidentalis</name>
    <dbReference type="NCBI Taxonomy" id="215460"/>
    <lineage>
        <taxon>Eukaryota</taxon>
        <taxon>Fungi</taxon>
        <taxon>Dikarya</taxon>
        <taxon>Ascomycota</taxon>
        <taxon>Pezizomycotina</taxon>
        <taxon>Leotiomycetes</taxon>
        <taxon>Helotiales</taxon>
        <taxon>Lachnaceae</taxon>
        <taxon>Lachnellula</taxon>
    </lineage>
</organism>
<name>A0A8H8UDA8_9HELO</name>
<dbReference type="PANTHER" id="PTHR34365:SF7">
    <property type="entry name" value="GLYCINE-RICH DOMAIN-CONTAINING PROTEIN 1"/>
    <property type="match status" value="1"/>
</dbReference>
<feature type="compositionally biased region" description="Low complexity" evidence="1">
    <location>
        <begin position="21"/>
        <end position="38"/>
    </location>
</feature>
<gene>
    <name evidence="2" type="ORF">LOCC1_G004437</name>
</gene>
<proteinExistence type="predicted"/>
<feature type="region of interest" description="Disordered" evidence="1">
    <location>
        <begin position="1"/>
        <end position="55"/>
    </location>
</feature>
<protein>
    <recommendedName>
        <fullName evidence="4">Glycine-rich domain-containing protein 1</fullName>
    </recommendedName>
</protein>
<sequence length="811" mass="89162">MAILDKLSLRSDKHNTEKGNSAPKEAPPAFESASAANELPPSYAADDPATTPGPEELNRAFSNLQLSESPSFFPEPEHCLAHLKLLSAFHSLKEDVGYTDGLFGLWNSTYERAENKEEALAKLMEKRWALYIARAVERFEAWWLELLCTFEPARRLEAKEMVSNNQRFIDFPSKGTAQKWTVGMLPPIDVLMVWHSFMLNPRSYLEDCIRFGLMNLWATGMPWTAVNAAIDTSFNYNVTDEAKTSFVDKTGRNWDNADDALTKSLNCPRCSQMLQIPWTTCSNEKQSPEDLAAMSGTGYGDRSLSFICHKCGGEIDHDLLRVAKFKKETENLILKDWPLGGNILSPSMGIPDAPPAYDLIQSHGSFPNRLVGMELRSKILELVDDTVNTHPTMNNVKELIEESIKKKEVIKRVNSRKAYETGVLKMGERLAVRKMMSRYWDNSSIFALELGGAVIRQGVFVEKMHSLDWLHSPAARTTMTRLLQKYGRFIQIMAAEPKHTCVPTLDVDLGWHTHQLSPRAYYEYTMTRCKKFIDHDDKMAEEVLENAFEWTSRTYEKLFQQVYSECTCWYCEALHSKHISDSTKIFGTSKHERALDNFYNSGAAKLCPPSNSAHISTHSAVKIEENDRIKAAVTEGLRRRRQATLDGAYEKARKRARAKGRDIPPRDEYYYGTWGYPFMMYGPYMTMGMMGGGMYYAGDPCVMPVGAGMAGACAAGTCGGGVAAGGCGGAGGCGNAGGCAGGVGSSCGAGGGMAGGICGGGGVGGAACGGGGVEVVGVAEAGAGGVRWLVLCWDRGLLWMAWDGMGWDGMG</sequence>
<dbReference type="InterPro" id="IPR009836">
    <property type="entry name" value="GRDP-like"/>
</dbReference>
<dbReference type="PANTHER" id="PTHR34365">
    <property type="entry name" value="ENOLASE (DUF1399)"/>
    <property type="match status" value="1"/>
</dbReference>
<dbReference type="OrthoDB" id="2684236at2759"/>
<dbReference type="Proteomes" id="UP000443090">
    <property type="component" value="Unassembled WGS sequence"/>
</dbReference>
<accession>A0A8H8UDA8</accession>
<reference evidence="2 3" key="1">
    <citation type="submission" date="2018-05" db="EMBL/GenBank/DDBJ databases">
        <title>Genome sequencing and assembly of the regulated plant pathogen Lachnellula willkommii and related sister species for the development of diagnostic species identification markers.</title>
        <authorList>
            <person name="Giroux E."/>
            <person name="Bilodeau G."/>
        </authorList>
    </citation>
    <scope>NUCLEOTIDE SEQUENCE [LARGE SCALE GENOMIC DNA]</scope>
    <source>
        <strain evidence="2 3">CBS 160.35</strain>
    </source>
</reference>
<dbReference type="EMBL" id="QGMI01000484">
    <property type="protein sequence ID" value="TVY39956.1"/>
    <property type="molecule type" value="Genomic_DNA"/>
</dbReference>
<dbReference type="Pfam" id="PF07173">
    <property type="entry name" value="GRDP-like"/>
    <property type="match status" value="1"/>
</dbReference>
<keyword evidence="3" id="KW-1185">Reference proteome</keyword>
<evidence type="ECO:0000313" key="3">
    <source>
        <dbReference type="Proteomes" id="UP000443090"/>
    </source>
</evidence>
<evidence type="ECO:0000256" key="1">
    <source>
        <dbReference type="SAM" id="MobiDB-lite"/>
    </source>
</evidence>
<feature type="compositionally biased region" description="Basic and acidic residues" evidence="1">
    <location>
        <begin position="7"/>
        <end position="17"/>
    </location>
</feature>
<evidence type="ECO:0008006" key="4">
    <source>
        <dbReference type="Google" id="ProtNLM"/>
    </source>
</evidence>
<evidence type="ECO:0000313" key="2">
    <source>
        <dbReference type="EMBL" id="TVY39956.1"/>
    </source>
</evidence>
<dbReference type="AlphaFoldDB" id="A0A8H8UDA8"/>